<evidence type="ECO:0000313" key="3">
    <source>
        <dbReference type="EMBL" id="ARM82727.1"/>
    </source>
</evidence>
<dbReference type="GO" id="GO:0016491">
    <property type="term" value="F:oxidoreductase activity"/>
    <property type="evidence" value="ECO:0007669"/>
    <property type="project" value="UniProtKB-KW"/>
</dbReference>
<proteinExistence type="predicted"/>
<evidence type="ECO:0000256" key="1">
    <source>
        <dbReference type="ARBA" id="ARBA00022801"/>
    </source>
</evidence>
<name>A0A1W6K5R5_9GAMM</name>
<dbReference type="Proteomes" id="UP000193100">
    <property type="component" value="Chromosome"/>
</dbReference>
<dbReference type="EMBL" id="CP020931">
    <property type="protein sequence ID" value="ARM82727.1"/>
    <property type="molecule type" value="Genomic_DNA"/>
</dbReference>
<keyword evidence="1" id="KW-0378">Hydrolase</keyword>
<dbReference type="Gene3D" id="3.40.50.1820">
    <property type="entry name" value="alpha/beta hydrolase"/>
    <property type="match status" value="1"/>
</dbReference>
<dbReference type="RefSeq" id="WP_075194218.1">
    <property type="nucleotide sequence ID" value="NZ_CP020931.1"/>
</dbReference>
<evidence type="ECO:0000259" key="2">
    <source>
        <dbReference type="Pfam" id="PF00561"/>
    </source>
</evidence>
<dbReference type="PRINTS" id="PR00412">
    <property type="entry name" value="EPOXHYDRLASE"/>
</dbReference>
<dbReference type="InterPro" id="IPR029058">
    <property type="entry name" value="AB_hydrolase_fold"/>
</dbReference>
<gene>
    <name evidence="3" type="primary">ephD</name>
    <name evidence="3" type="ORF">MARSALSMR5_00629</name>
</gene>
<accession>A0A1W6K5R5</accession>
<dbReference type="InterPro" id="IPR000073">
    <property type="entry name" value="AB_hydrolase_1"/>
</dbReference>
<dbReference type="SUPFAM" id="SSF53474">
    <property type="entry name" value="alpha/beta-Hydrolases"/>
    <property type="match status" value="1"/>
</dbReference>
<dbReference type="GO" id="GO:0016787">
    <property type="term" value="F:hydrolase activity"/>
    <property type="evidence" value="ECO:0007669"/>
    <property type="project" value="UniProtKB-KW"/>
</dbReference>
<reference evidence="3 4" key="1">
    <citation type="submission" date="2017-04" db="EMBL/GenBank/DDBJ databases">
        <title>Genome Sequence of Marinobacter salarius strain SMR5 Isolated from a culture of the Diatom Skeletonema marinoi.</title>
        <authorList>
            <person name="Topel M."/>
            <person name="Pinder M.I.M."/>
            <person name="Johansson O.N."/>
            <person name="Kourtchenko O."/>
            <person name="Godhe A."/>
            <person name="Clarke A.K."/>
        </authorList>
    </citation>
    <scope>NUCLEOTIDE SEQUENCE [LARGE SCALE GENOMIC DNA]</scope>
    <source>
        <strain evidence="3 4">SMR5</strain>
    </source>
</reference>
<sequence>MGNHQTHWVHSGGLTIHAVTEGHPDSTPLVLVHGYPDNLQVWDKVSAALSQEYLVIRYDVRGAGKSGKPRKTRDYRLALLADDLQAVVDTLIPGREFHLIAHDWGAIQSWESVTGEPLQNRIRSYTSISGPCLDHIGFWLRKQLETPGLAGAAKVLQQLTSSWYVFLFQVPVIPEMIWKAGLDRLWPGYLKHHEQVADARFSASQKSDGLYGVKLYRANFLTRLLRPRTRVARCPVQVIIPTRDAYVRPQLNEHLVRWTGKLTLQTLDTTHWAPLTEPEAVSRAVRTFVAAHP</sequence>
<protein>
    <submittedName>
        <fullName evidence="3">Putative oxidoreductase EphD</fullName>
        <ecNumber evidence="3">1.-.-.-</ecNumber>
    </submittedName>
</protein>
<feature type="domain" description="AB hydrolase-1" evidence="2">
    <location>
        <begin position="28"/>
        <end position="278"/>
    </location>
</feature>
<dbReference type="Pfam" id="PF00561">
    <property type="entry name" value="Abhydrolase_1"/>
    <property type="match status" value="1"/>
</dbReference>
<dbReference type="AlphaFoldDB" id="A0A1W6K5R5"/>
<dbReference type="PANTHER" id="PTHR43329">
    <property type="entry name" value="EPOXIDE HYDROLASE"/>
    <property type="match status" value="1"/>
</dbReference>
<dbReference type="EC" id="1.-.-.-" evidence="3"/>
<dbReference type="STRING" id="1420917.AU15_02090"/>
<organism evidence="3 4">
    <name type="scientific">Marinobacter salarius</name>
    <dbReference type="NCBI Taxonomy" id="1420917"/>
    <lineage>
        <taxon>Bacteria</taxon>
        <taxon>Pseudomonadati</taxon>
        <taxon>Pseudomonadota</taxon>
        <taxon>Gammaproteobacteria</taxon>
        <taxon>Pseudomonadales</taxon>
        <taxon>Marinobacteraceae</taxon>
        <taxon>Marinobacter</taxon>
    </lineage>
</organism>
<evidence type="ECO:0000313" key="4">
    <source>
        <dbReference type="Proteomes" id="UP000193100"/>
    </source>
</evidence>
<dbReference type="InterPro" id="IPR000639">
    <property type="entry name" value="Epox_hydrolase-like"/>
</dbReference>
<dbReference type="GeneID" id="77254620"/>
<keyword evidence="3" id="KW-0560">Oxidoreductase</keyword>